<name>A0A9D3RQ79_ANGAN</name>
<reference evidence="2" key="1">
    <citation type="submission" date="2021-01" db="EMBL/GenBank/DDBJ databases">
        <title>A chromosome-scale assembly of European eel, Anguilla anguilla.</title>
        <authorList>
            <person name="Henkel C."/>
            <person name="Jong-Raadsen S.A."/>
            <person name="Dufour S."/>
            <person name="Weltzien F.-A."/>
            <person name="Palstra A.P."/>
            <person name="Pelster B."/>
            <person name="Spaink H.P."/>
            <person name="Van Den Thillart G.E."/>
            <person name="Jansen H."/>
            <person name="Zahm M."/>
            <person name="Klopp C."/>
            <person name="Cedric C."/>
            <person name="Louis A."/>
            <person name="Berthelot C."/>
            <person name="Parey E."/>
            <person name="Roest Crollius H."/>
            <person name="Montfort J."/>
            <person name="Robinson-Rechavi M."/>
            <person name="Bucao C."/>
            <person name="Bouchez O."/>
            <person name="Gislard M."/>
            <person name="Lluch J."/>
            <person name="Milhes M."/>
            <person name="Lampietro C."/>
            <person name="Lopez Roques C."/>
            <person name="Donnadieu C."/>
            <person name="Braasch I."/>
            <person name="Desvignes T."/>
            <person name="Postlethwait J."/>
            <person name="Bobe J."/>
            <person name="Guiguen Y."/>
            <person name="Dirks R."/>
        </authorList>
    </citation>
    <scope>NUCLEOTIDE SEQUENCE</scope>
    <source>
        <strain evidence="2">Tag_6206</strain>
        <tissue evidence="2">Liver</tissue>
    </source>
</reference>
<feature type="region of interest" description="Disordered" evidence="1">
    <location>
        <begin position="1"/>
        <end position="20"/>
    </location>
</feature>
<feature type="compositionally biased region" description="Basic residues" evidence="1">
    <location>
        <begin position="1"/>
        <end position="15"/>
    </location>
</feature>
<evidence type="ECO:0000256" key="1">
    <source>
        <dbReference type="SAM" id="MobiDB-lite"/>
    </source>
</evidence>
<protein>
    <submittedName>
        <fullName evidence="2">Uncharacterized protein</fullName>
    </submittedName>
</protein>
<evidence type="ECO:0000313" key="2">
    <source>
        <dbReference type="EMBL" id="KAG5839144.1"/>
    </source>
</evidence>
<keyword evidence="3" id="KW-1185">Reference proteome</keyword>
<gene>
    <name evidence="2" type="ORF">ANANG_G00201820</name>
</gene>
<sequence length="132" mass="15176">MSFRGLRRRNRHLKRSASGPPHAWIETGLAWPIRRLDDLLPPPTSYTETTMEHSVTWGPGRAKVMTSLKTVISHLVLWVVFWCRRLHLLQTTDVRAYRAAAEDRPGGNVWVNRKWNILLLLLLLGLPHGGRV</sequence>
<dbReference type="EMBL" id="JAFIRN010000011">
    <property type="protein sequence ID" value="KAG5839144.1"/>
    <property type="molecule type" value="Genomic_DNA"/>
</dbReference>
<evidence type="ECO:0000313" key="3">
    <source>
        <dbReference type="Proteomes" id="UP001044222"/>
    </source>
</evidence>
<dbReference type="AlphaFoldDB" id="A0A9D3RQ79"/>
<accession>A0A9D3RQ79</accession>
<organism evidence="2 3">
    <name type="scientific">Anguilla anguilla</name>
    <name type="common">European freshwater eel</name>
    <name type="synonym">Muraena anguilla</name>
    <dbReference type="NCBI Taxonomy" id="7936"/>
    <lineage>
        <taxon>Eukaryota</taxon>
        <taxon>Metazoa</taxon>
        <taxon>Chordata</taxon>
        <taxon>Craniata</taxon>
        <taxon>Vertebrata</taxon>
        <taxon>Euteleostomi</taxon>
        <taxon>Actinopterygii</taxon>
        <taxon>Neopterygii</taxon>
        <taxon>Teleostei</taxon>
        <taxon>Anguilliformes</taxon>
        <taxon>Anguillidae</taxon>
        <taxon>Anguilla</taxon>
    </lineage>
</organism>
<proteinExistence type="predicted"/>
<comment type="caution">
    <text evidence="2">The sequence shown here is derived from an EMBL/GenBank/DDBJ whole genome shotgun (WGS) entry which is preliminary data.</text>
</comment>
<dbReference type="Proteomes" id="UP001044222">
    <property type="component" value="Chromosome 11"/>
</dbReference>